<sequence length="537" mass="55835">MIIVDERSGPLSPGAAPACMRASAESSPAGRRGAGRLAILVSAGTILFLIPALWNGHPFLFPDSEHYFIIGRSILSGLARLGGSAAAAGSGGAVMADPAASSDAAGGLAAIAGGRSPVYALLLYVLSALASVWWIIVLQSVLVSWLTVTFLDLVWERPRPGAVLAGLAALALLTSAGAFSGFLMPDIFAATFVLAALLLVFDTAASRGKTLAYAGVVALSLVMHATIVLLAGSALVLIALCRLVPFADRHVRRASLLWIGGALILGLAFNAAYLRLAERVSGHPVGTPPYLMARVIADGPGRLLLTETCTPSDRPFAACAFAGRHFVDHNDFLWGSGSPGPNFSTAPAALRTALGAEEGRFVRAAILHHPIAQAAASTRNALRQLVSVDMTEFVIGTHLLVDDAEFRTAAILKTIPKLDRCLAQPGVCPPEAALVPTLQGAFGVNLLSCLAAMAVTALYWALRPRLGADTRARLDRLMLIGTGICLLLLVNAVACGALSGPHDRYQARLAWLSALFMVALAVRAGGPGEPQPARKPV</sequence>
<feature type="transmembrane region" description="Helical" evidence="1">
    <location>
        <begin position="162"/>
        <end position="180"/>
    </location>
</feature>
<feature type="transmembrane region" description="Helical" evidence="1">
    <location>
        <begin position="211"/>
        <end position="244"/>
    </location>
</feature>
<feature type="transmembrane region" description="Helical" evidence="1">
    <location>
        <begin position="474"/>
        <end position="499"/>
    </location>
</feature>
<keyword evidence="1" id="KW-1133">Transmembrane helix</keyword>
<organism evidence="2 3">
    <name type="scientific">Methylobacterium oryzae CBMB20</name>
    <dbReference type="NCBI Taxonomy" id="693986"/>
    <lineage>
        <taxon>Bacteria</taxon>
        <taxon>Pseudomonadati</taxon>
        <taxon>Pseudomonadota</taxon>
        <taxon>Alphaproteobacteria</taxon>
        <taxon>Hyphomicrobiales</taxon>
        <taxon>Methylobacteriaceae</taxon>
        <taxon>Methylobacterium</taxon>
    </lineage>
</organism>
<evidence type="ECO:0000256" key="1">
    <source>
        <dbReference type="SAM" id="Phobius"/>
    </source>
</evidence>
<accession>A0A089Q3P9</accession>
<dbReference type="EMBL" id="CP003811">
    <property type="protein sequence ID" value="AIQ89214.1"/>
    <property type="molecule type" value="Genomic_DNA"/>
</dbReference>
<name>A0A089Q3P9_9HYPH</name>
<feature type="transmembrane region" description="Helical" evidence="1">
    <location>
        <begin position="187"/>
        <end position="205"/>
    </location>
</feature>
<feature type="transmembrane region" description="Helical" evidence="1">
    <location>
        <begin position="256"/>
        <end position="274"/>
    </location>
</feature>
<gene>
    <name evidence="2" type="ORF">MOC_1459</name>
</gene>
<dbReference type="RefSeq" id="WP_043756305.1">
    <property type="nucleotide sequence ID" value="NZ_CP003811.1"/>
</dbReference>
<keyword evidence="3" id="KW-1185">Reference proteome</keyword>
<feature type="transmembrane region" description="Helical" evidence="1">
    <location>
        <begin position="442"/>
        <end position="462"/>
    </location>
</feature>
<dbReference type="AlphaFoldDB" id="A0A089Q3P9"/>
<protein>
    <submittedName>
        <fullName evidence="2">Protein of unassigned function</fullName>
    </submittedName>
</protein>
<dbReference type="KEGG" id="mor:MOC_1459"/>
<reference evidence="2 3" key="1">
    <citation type="journal article" date="2014" name="PLoS ONE">
        <title>Genome Information of Methylobacterium oryzae, a Plant-Probiotic Methylotroph in the Phyllosphere.</title>
        <authorList>
            <person name="Kwak M.J."/>
            <person name="Jeong H."/>
            <person name="Madhaiyan M."/>
            <person name="Lee Y."/>
            <person name="Sa T.M."/>
            <person name="Oh T.K."/>
            <person name="Kim J.F."/>
        </authorList>
    </citation>
    <scope>NUCLEOTIDE SEQUENCE [LARGE SCALE GENOMIC DNA]</scope>
    <source>
        <strain evidence="2 3">CBMB20</strain>
    </source>
</reference>
<keyword evidence="1" id="KW-0812">Transmembrane</keyword>
<dbReference type="eggNOG" id="ENOG502ZAVI">
    <property type="taxonomic scope" value="Bacteria"/>
</dbReference>
<feature type="transmembrane region" description="Helical" evidence="1">
    <location>
        <begin position="505"/>
        <end position="525"/>
    </location>
</feature>
<dbReference type="STRING" id="693986.MOC_1459"/>
<evidence type="ECO:0000313" key="2">
    <source>
        <dbReference type="EMBL" id="AIQ89214.1"/>
    </source>
</evidence>
<dbReference type="HOGENOM" id="CLU_029427_0_0_5"/>
<dbReference type="Proteomes" id="UP000029492">
    <property type="component" value="Chromosome"/>
</dbReference>
<keyword evidence="1" id="KW-0472">Membrane</keyword>
<evidence type="ECO:0000313" key="3">
    <source>
        <dbReference type="Proteomes" id="UP000029492"/>
    </source>
</evidence>
<feature type="transmembrane region" description="Helical" evidence="1">
    <location>
        <begin position="37"/>
        <end position="54"/>
    </location>
</feature>
<proteinExistence type="predicted"/>